<organism evidence="1 2">
    <name type="scientific">Brassica cretica</name>
    <name type="common">Mustard</name>
    <dbReference type="NCBI Taxonomy" id="69181"/>
    <lineage>
        <taxon>Eukaryota</taxon>
        <taxon>Viridiplantae</taxon>
        <taxon>Streptophyta</taxon>
        <taxon>Embryophyta</taxon>
        <taxon>Tracheophyta</taxon>
        <taxon>Spermatophyta</taxon>
        <taxon>Magnoliopsida</taxon>
        <taxon>eudicotyledons</taxon>
        <taxon>Gunneridae</taxon>
        <taxon>Pentapetalae</taxon>
        <taxon>rosids</taxon>
        <taxon>malvids</taxon>
        <taxon>Brassicales</taxon>
        <taxon>Brassicaceae</taxon>
        <taxon>Brassiceae</taxon>
        <taxon>Brassica</taxon>
    </lineage>
</organism>
<dbReference type="Proteomes" id="UP000712281">
    <property type="component" value="Unassembled WGS sequence"/>
</dbReference>
<comment type="caution">
    <text evidence="1">The sequence shown here is derived from an EMBL/GenBank/DDBJ whole genome shotgun (WGS) entry which is preliminary data.</text>
</comment>
<dbReference type="AlphaFoldDB" id="A0A8S9KQS1"/>
<protein>
    <submittedName>
        <fullName evidence="1">Uncharacterized protein</fullName>
    </submittedName>
</protein>
<name>A0A8S9KQS1_BRACR</name>
<evidence type="ECO:0000313" key="2">
    <source>
        <dbReference type="Proteomes" id="UP000712281"/>
    </source>
</evidence>
<proteinExistence type="predicted"/>
<accession>A0A8S9KQS1</accession>
<sequence>MASYTPLANLRTGRCSNNAEVRLLRFWEAQNIRKGGELMSLDMLLWDEQVTLPLIHQEAKEGEIFDSENMTSNYELFEDTPTNYNDVKRQDAVYHPNFVPDSVKLFVVHM</sequence>
<evidence type="ECO:0000313" key="1">
    <source>
        <dbReference type="EMBL" id="KAF2596141.1"/>
    </source>
</evidence>
<dbReference type="EMBL" id="QGKW02000717">
    <property type="protein sequence ID" value="KAF2596141.1"/>
    <property type="molecule type" value="Genomic_DNA"/>
</dbReference>
<reference evidence="1" key="1">
    <citation type="submission" date="2019-12" db="EMBL/GenBank/DDBJ databases">
        <title>Genome sequencing and annotation of Brassica cretica.</title>
        <authorList>
            <person name="Studholme D.J."/>
            <person name="Sarris P.F."/>
        </authorList>
    </citation>
    <scope>NUCLEOTIDE SEQUENCE</scope>
    <source>
        <strain evidence="1">PFS-001/15</strain>
        <tissue evidence="1">Leaf</tissue>
    </source>
</reference>
<gene>
    <name evidence="1" type="ORF">F2Q68_00009655</name>
</gene>